<proteinExistence type="predicted"/>
<evidence type="ECO:0000313" key="2">
    <source>
        <dbReference type="EMBL" id="TEY77591.1"/>
    </source>
</evidence>
<organism evidence="2 3">
    <name type="scientific">Botryotinia calthae</name>
    <dbReference type="NCBI Taxonomy" id="38488"/>
    <lineage>
        <taxon>Eukaryota</taxon>
        <taxon>Fungi</taxon>
        <taxon>Dikarya</taxon>
        <taxon>Ascomycota</taxon>
        <taxon>Pezizomycotina</taxon>
        <taxon>Leotiomycetes</taxon>
        <taxon>Helotiales</taxon>
        <taxon>Sclerotiniaceae</taxon>
        <taxon>Botryotinia</taxon>
    </lineage>
</organism>
<protein>
    <submittedName>
        <fullName evidence="2">Uncharacterized protein</fullName>
    </submittedName>
</protein>
<accession>A0A4Y8DAP6</accession>
<feature type="compositionally biased region" description="Polar residues" evidence="1">
    <location>
        <begin position="168"/>
        <end position="177"/>
    </location>
</feature>
<sequence>MDNLSEIKPQDRKRPILTDRGDSLKCRKLTEWMKCAGYTSFNNSFHDSQHMKRLALPIQERFVKESKSTELALSTKSPQLPSISIAPFFRGRKRRNSRSFCPISECAASSEGRNRFGNAKFCREHLISEYPGTSEIERELEALGNSEKRTERVSVLVAVEEDMGQSAGAASNCSSQASPPPRNRFLREIRRMRRDSSSGKTAKRTPEGSMDMVDE</sequence>
<evidence type="ECO:0000313" key="3">
    <source>
        <dbReference type="Proteomes" id="UP000297299"/>
    </source>
</evidence>
<comment type="caution">
    <text evidence="2">The sequence shown here is derived from an EMBL/GenBank/DDBJ whole genome shotgun (WGS) entry which is preliminary data.</text>
</comment>
<name>A0A4Y8DAP6_9HELO</name>
<evidence type="ECO:0000256" key="1">
    <source>
        <dbReference type="SAM" id="MobiDB-lite"/>
    </source>
</evidence>
<dbReference type="EMBL" id="PHWZ01000053">
    <property type="protein sequence ID" value="TEY77591.1"/>
    <property type="molecule type" value="Genomic_DNA"/>
</dbReference>
<feature type="region of interest" description="Disordered" evidence="1">
    <location>
        <begin position="165"/>
        <end position="215"/>
    </location>
</feature>
<feature type="compositionally biased region" description="Basic and acidic residues" evidence="1">
    <location>
        <begin position="185"/>
        <end position="197"/>
    </location>
</feature>
<keyword evidence="3" id="KW-1185">Reference proteome</keyword>
<dbReference type="AlphaFoldDB" id="A0A4Y8DAP6"/>
<reference evidence="2 3" key="1">
    <citation type="submission" date="2017-11" db="EMBL/GenBank/DDBJ databases">
        <title>Comparative genomics of Botrytis spp.</title>
        <authorList>
            <person name="Valero-Jimenez C.A."/>
            <person name="Tapia P."/>
            <person name="Veloso J."/>
            <person name="Silva-Moreno E."/>
            <person name="Staats M."/>
            <person name="Valdes J.H."/>
            <person name="Van Kan J.A.L."/>
        </authorList>
    </citation>
    <scope>NUCLEOTIDE SEQUENCE [LARGE SCALE GENOMIC DNA]</scope>
    <source>
        <strain evidence="2 3">MUCL2830</strain>
    </source>
</reference>
<gene>
    <name evidence="2" type="ORF">BOTCAL_0053g00230</name>
</gene>
<dbReference type="Proteomes" id="UP000297299">
    <property type="component" value="Unassembled WGS sequence"/>
</dbReference>